<dbReference type="EMBL" id="CP030851">
    <property type="protein sequence ID" value="AXE21804.1"/>
    <property type="molecule type" value="Genomic_DNA"/>
</dbReference>
<proteinExistence type="predicted"/>
<keyword evidence="2" id="KW-0472">Membrane</keyword>
<dbReference type="PROSITE" id="PS50005">
    <property type="entry name" value="TPR"/>
    <property type="match status" value="1"/>
</dbReference>
<evidence type="ECO:0000313" key="3">
    <source>
        <dbReference type="EMBL" id="AXE21804.1"/>
    </source>
</evidence>
<gene>
    <name evidence="3" type="ORF">DR864_28440</name>
</gene>
<accession>A0A344TT33</accession>
<geneLocation type="plasmid" evidence="3 4">
    <name>unnamed1</name>
</geneLocation>
<keyword evidence="2" id="KW-1133">Transmembrane helix</keyword>
<feature type="repeat" description="TPR" evidence="1">
    <location>
        <begin position="83"/>
        <end position="116"/>
    </location>
</feature>
<dbReference type="InterPro" id="IPR019734">
    <property type="entry name" value="TPR_rpt"/>
</dbReference>
<dbReference type="InterPro" id="IPR011990">
    <property type="entry name" value="TPR-like_helical_dom_sf"/>
</dbReference>
<keyword evidence="4" id="KW-1185">Reference proteome</keyword>
<evidence type="ECO:0000256" key="2">
    <source>
        <dbReference type="SAM" id="Phobius"/>
    </source>
</evidence>
<sequence>MNTLLIITTVTVLCGIVFYVFKKLIEKFSRAYENNYTETISEYNHLKENERYGRDGSQSDMDNIINNYLNIVKTVDSNNPILINTYVSLSQAYEKQGKNQEALNAINQAINVLEKINKNNIYTMQANIYKAQFLHRISKKEEALQVWKYLLEIFPNDKDRLLKKISGDGLSIN</sequence>
<organism evidence="3 4">
    <name type="scientific">Runella rosea</name>
    <dbReference type="NCBI Taxonomy" id="2259595"/>
    <lineage>
        <taxon>Bacteria</taxon>
        <taxon>Pseudomonadati</taxon>
        <taxon>Bacteroidota</taxon>
        <taxon>Cytophagia</taxon>
        <taxon>Cytophagales</taxon>
        <taxon>Spirosomataceae</taxon>
        <taxon>Runella</taxon>
    </lineage>
</organism>
<protein>
    <submittedName>
        <fullName evidence="3">Uncharacterized protein</fullName>
    </submittedName>
</protein>
<keyword evidence="2" id="KW-0812">Transmembrane</keyword>
<dbReference type="RefSeq" id="WP_114070545.1">
    <property type="nucleotide sequence ID" value="NZ_CP030851.1"/>
</dbReference>
<dbReference type="SMART" id="SM00028">
    <property type="entry name" value="TPR"/>
    <property type="match status" value="2"/>
</dbReference>
<feature type="transmembrane region" description="Helical" evidence="2">
    <location>
        <begin position="6"/>
        <end position="25"/>
    </location>
</feature>
<dbReference type="Proteomes" id="UP000251993">
    <property type="component" value="Plasmid unnamed1"/>
</dbReference>
<dbReference type="Gene3D" id="1.25.40.10">
    <property type="entry name" value="Tetratricopeptide repeat domain"/>
    <property type="match status" value="1"/>
</dbReference>
<reference evidence="3 4" key="1">
    <citation type="submission" date="2018-07" db="EMBL/GenBank/DDBJ databases">
        <title>Genome sequencing of Runella.</title>
        <authorList>
            <person name="Baek M.-G."/>
            <person name="Yi H."/>
        </authorList>
    </citation>
    <scope>NUCLEOTIDE SEQUENCE [LARGE SCALE GENOMIC DNA]</scope>
    <source>
        <strain evidence="3 4">HYN0085</strain>
        <plasmid evidence="3 4">unnamed1</plasmid>
    </source>
</reference>
<evidence type="ECO:0000256" key="1">
    <source>
        <dbReference type="PROSITE-ProRule" id="PRU00339"/>
    </source>
</evidence>
<name>A0A344TT33_9BACT</name>
<dbReference type="KEGG" id="run:DR864_28440"/>
<dbReference type="AlphaFoldDB" id="A0A344TT33"/>
<keyword evidence="1" id="KW-0802">TPR repeat</keyword>
<keyword evidence="3" id="KW-0614">Plasmid</keyword>
<evidence type="ECO:0000313" key="4">
    <source>
        <dbReference type="Proteomes" id="UP000251993"/>
    </source>
</evidence>
<dbReference type="SUPFAM" id="SSF48452">
    <property type="entry name" value="TPR-like"/>
    <property type="match status" value="1"/>
</dbReference>